<evidence type="ECO:0000256" key="2">
    <source>
        <dbReference type="ARBA" id="ARBA00022741"/>
    </source>
</evidence>
<dbReference type="InterPro" id="IPR020588">
    <property type="entry name" value="RecA_ATP-bd"/>
</dbReference>
<evidence type="ECO:0000256" key="5">
    <source>
        <dbReference type="ARBA" id="ARBA00023204"/>
    </source>
</evidence>
<dbReference type="EMBL" id="HBIN01022871">
    <property type="protein sequence ID" value="CAE0447620.1"/>
    <property type="molecule type" value="Transcribed_RNA"/>
</dbReference>
<feature type="domain" description="RecA family profile 1" evidence="9">
    <location>
        <begin position="110"/>
        <end position="311"/>
    </location>
</feature>
<keyword evidence="5" id="KW-0234">DNA repair</keyword>
<evidence type="ECO:0000256" key="8">
    <source>
        <dbReference type="SAM" id="MobiDB-lite"/>
    </source>
</evidence>
<dbReference type="PROSITE" id="PS50162">
    <property type="entry name" value="RECA_2"/>
    <property type="match status" value="1"/>
</dbReference>
<gene>
    <name evidence="10" type="ORF">ASTO00021_LOCUS17589</name>
</gene>
<proteinExistence type="predicted"/>
<dbReference type="GO" id="GO:0033065">
    <property type="term" value="C:Rad51C-XRCC3 complex"/>
    <property type="evidence" value="ECO:0007669"/>
    <property type="project" value="TreeGrafter"/>
</dbReference>
<evidence type="ECO:0000256" key="6">
    <source>
        <dbReference type="ARBA" id="ARBA00023242"/>
    </source>
</evidence>
<evidence type="ECO:0000256" key="3">
    <source>
        <dbReference type="ARBA" id="ARBA00022763"/>
    </source>
</evidence>
<dbReference type="Pfam" id="PF08423">
    <property type="entry name" value="Rad51"/>
    <property type="match status" value="2"/>
</dbReference>
<evidence type="ECO:0000256" key="4">
    <source>
        <dbReference type="ARBA" id="ARBA00022840"/>
    </source>
</evidence>
<dbReference type="SUPFAM" id="SSF52540">
    <property type="entry name" value="P-loop containing nucleoside triphosphate hydrolases"/>
    <property type="match status" value="1"/>
</dbReference>
<sequence length="436" mass="48073">MADALNLDQTLALATLSVSSTAKSLLRTAGFRTLKDVLQVKPMELARDLNMDPEMTLALIKEIKMASQLKPNDMQSGEIKQDEEIPFAYSHSDVGSPITALGILLEKERTQQHIVTFCQPLDSMLGGGIAAGEITEICGSPGAGKTQLCTQIAVDACIPEAFGGIGGEALYVDTEGSFVSHRVKDMAKALLKHLQRNLQQTCQRAGDGNGLVAQKQKDALAHFATVDDVLKRIHYCRVHNYTEQLAVVNSMSNVLKEHPNIRLLIIDSVAFHFRHDFDNMAKRTRLLSGHAQALNLLASKYSLAVVVTNQMTTKIKTDVGNKMNSVSYLVPALGESWSHAITSRVVLSQTEQTHRIKIKSKRRDHENGKDVYENITEDVIIRQASLVKSPSKQQKTISFIVVQAGIRQIPTKSKKRNEHQHTTASETSDSKKRKSS</sequence>
<dbReference type="AlphaFoldDB" id="A0A7S3PQY6"/>
<dbReference type="InterPro" id="IPR052093">
    <property type="entry name" value="HR_Repair_Mediator"/>
</dbReference>
<dbReference type="InterPro" id="IPR027417">
    <property type="entry name" value="P-loop_NTPase"/>
</dbReference>
<reference evidence="10" key="1">
    <citation type="submission" date="2021-01" db="EMBL/GenBank/DDBJ databases">
        <authorList>
            <person name="Corre E."/>
            <person name="Pelletier E."/>
            <person name="Niang G."/>
            <person name="Scheremetjew M."/>
            <person name="Finn R."/>
            <person name="Kale V."/>
            <person name="Holt S."/>
            <person name="Cochrane G."/>
            <person name="Meng A."/>
            <person name="Brown T."/>
            <person name="Cohen L."/>
        </authorList>
    </citation>
    <scope>NUCLEOTIDE SEQUENCE</scope>
    <source>
        <strain evidence="10">GSBS06</strain>
    </source>
</reference>
<dbReference type="GO" id="GO:0140664">
    <property type="term" value="F:ATP-dependent DNA damage sensor activity"/>
    <property type="evidence" value="ECO:0007669"/>
    <property type="project" value="InterPro"/>
</dbReference>
<accession>A0A7S3PQY6</accession>
<dbReference type="GO" id="GO:0033063">
    <property type="term" value="C:Rad51B-Rad51C-Rad51D-XRCC2 complex"/>
    <property type="evidence" value="ECO:0007669"/>
    <property type="project" value="TreeGrafter"/>
</dbReference>
<keyword evidence="4" id="KW-0067">ATP-binding</keyword>
<feature type="region of interest" description="Disordered" evidence="8">
    <location>
        <begin position="409"/>
        <end position="436"/>
    </location>
</feature>
<dbReference type="PANTHER" id="PTHR46239:SF1">
    <property type="entry name" value="DNA REPAIR PROTEIN RAD51 HOMOLOG 3"/>
    <property type="match status" value="1"/>
</dbReference>
<dbReference type="CDD" id="cd19492">
    <property type="entry name" value="Rad51C"/>
    <property type="match status" value="1"/>
</dbReference>
<dbReference type="GO" id="GO:0007131">
    <property type="term" value="P:reciprocal meiotic recombination"/>
    <property type="evidence" value="ECO:0007669"/>
    <property type="project" value="TreeGrafter"/>
</dbReference>
<organism evidence="10">
    <name type="scientific">Aplanochytrium stocchinoi</name>
    <dbReference type="NCBI Taxonomy" id="215587"/>
    <lineage>
        <taxon>Eukaryota</taxon>
        <taxon>Sar</taxon>
        <taxon>Stramenopiles</taxon>
        <taxon>Bigyra</taxon>
        <taxon>Labyrinthulomycetes</taxon>
        <taxon>Thraustochytrida</taxon>
        <taxon>Thraustochytriidae</taxon>
        <taxon>Aplanochytrium</taxon>
    </lineage>
</organism>
<name>A0A7S3PQY6_9STRA</name>
<dbReference type="GO" id="GO:0005657">
    <property type="term" value="C:replication fork"/>
    <property type="evidence" value="ECO:0007669"/>
    <property type="project" value="TreeGrafter"/>
</dbReference>
<dbReference type="Gene3D" id="3.40.50.300">
    <property type="entry name" value="P-loop containing nucleotide triphosphate hydrolases"/>
    <property type="match status" value="1"/>
</dbReference>
<keyword evidence="6" id="KW-0539">Nucleus</keyword>
<comment type="subcellular location">
    <subcellularLocation>
        <location evidence="1">Nucleus</location>
    </subcellularLocation>
</comment>
<dbReference type="GO" id="GO:0000707">
    <property type="term" value="P:meiotic DNA recombinase assembly"/>
    <property type="evidence" value="ECO:0007669"/>
    <property type="project" value="TreeGrafter"/>
</dbReference>
<keyword evidence="2" id="KW-0547">Nucleotide-binding</keyword>
<evidence type="ECO:0000256" key="1">
    <source>
        <dbReference type="ARBA" id="ARBA00004123"/>
    </source>
</evidence>
<dbReference type="GO" id="GO:0005524">
    <property type="term" value="F:ATP binding"/>
    <property type="evidence" value="ECO:0007669"/>
    <property type="project" value="UniProtKB-KW"/>
</dbReference>
<evidence type="ECO:0000259" key="9">
    <source>
        <dbReference type="PROSITE" id="PS50162"/>
    </source>
</evidence>
<keyword evidence="3" id="KW-0227">DNA damage</keyword>
<dbReference type="GO" id="GO:0008821">
    <property type="term" value="F:crossover junction DNA endonuclease activity"/>
    <property type="evidence" value="ECO:0007669"/>
    <property type="project" value="TreeGrafter"/>
</dbReference>
<dbReference type="GO" id="GO:0000400">
    <property type="term" value="F:four-way junction DNA binding"/>
    <property type="evidence" value="ECO:0007669"/>
    <property type="project" value="TreeGrafter"/>
</dbReference>
<evidence type="ECO:0000313" key="10">
    <source>
        <dbReference type="EMBL" id="CAE0447620.1"/>
    </source>
</evidence>
<dbReference type="PANTHER" id="PTHR46239">
    <property type="entry name" value="DNA REPAIR PROTEIN RAD51 HOMOLOG 3 RAD51C"/>
    <property type="match status" value="1"/>
</dbReference>
<dbReference type="InterPro" id="IPR013632">
    <property type="entry name" value="Rad51_C"/>
</dbReference>
<evidence type="ECO:0000256" key="7">
    <source>
        <dbReference type="ARBA" id="ARBA00040674"/>
    </source>
</evidence>
<protein>
    <recommendedName>
        <fullName evidence="7">DNA repair protein RAD51 homolog 3</fullName>
    </recommendedName>
</protein>